<dbReference type="CDD" id="cd00009">
    <property type="entry name" value="AAA"/>
    <property type="match status" value="1"/>
</dbReference>
<evidence type="ECO:0000256" key="3">
    <source>
        <dbReference type="ARBA" id="ARBA00023015"/>
    </source>
</evidence>
<dbReference type="GO" id="GO:0005524">
    <property type="term" value="F:ATP binding"/>
    <property type="evidence" value="ECO:0007669"/>
    <property type="project" value="UniProtKB-KW"/>
</dbReference>
<name>A0A921AVN2_9BACT</name>
<evidence type="ECO:0000256" key="1">
    <source>
        <dbReference type="ARBA" id="ARBA00022741"/>
    </source>
</evidence>
<keyword evidence="5" id="KW-0804">Transcription</keyword>
<evidence type="ECO:0000256" key="6">
    <source>
        <dbReference type="SAM" id="Coils"/>
    </source>
</evidence>
<protein>
    <submittedName>
        <fullName evidence="8">Sigma-54 dependent transcriptional regulator</fullName>
    </submittedName>
</protein>
<dbReference type="SUPFAM" id="SSF46689">
    <property type="entry name" value="Homeodomain-like"/>
    <property type="match status" value="1"/>
</dbReference>
<dbReference type="Pfam" id="PF25601">
    <property type="entry name" value="AAA_lid_14"/>
    <property type="match status" value="1"/>
</dbReference>
<feature type="coiled-coil region" evidence="6">
    <location>
        <begin position="65"/>
        <end position="96"/>
    </location>
</feature>
<proteinExistence type="predicted"/>
<feature type="domain" description="Sigma-54 factor interaction" evidence="7">
    <location>
        <begin position="107"/>
        <end position="335"/>
    </location>
</feature>
<gene>
    <name evidence="8" type="ORF">K8W16_03470</name>
</gene>
<sequence length="424" mass="47394">MENKGTDRLLPLLTDLCGELALGKHADTDRLFDLTRDGSGPDELVRLAEAFGMMLVRVEAREFQNSQLIQQLRAKNAELEALHRVLLEKNDELQKSVEALYSPGNGIIGQSEPMRRVFEMARSIARRPINTLILGPTGTGKEVLARFLHHQSPRSRGPFIAVNCTAIPDTLFESAMFGIEKGVATGVTARKGLVEEASGGTLFLDELAEMSLPNQAKLLRVLEEEEVMRVGSATPVHVDINLVSATNVNLEEAVKEGRFREDLFYRVNVVELRLPPLCERGDDILLLAQSFLERYCAEMGRERLMLSPAVQGLFLRYPWPGNVRELNNEMKRAAALTPGEVVELSHLSRRILESEAGKEYLCRREQEGEPEALELPLNLQKAEEIIIRRALELSGGRKVKAAELLGITREGLRKKLQRMEGEEA</sequence>
<organism evidence="8 9">
    <name type="scientific">Mailhella massiliensis</name>
    <dbReference type="NCBI Taxonomy" id="1903261"/>
    <lineage>
        <taxon>Bacteria</taxon>
        <taxon>Pseudomonadati</taxon>
        <taxon>Thermodesulfobacteriota</taxon>
        <taxon>Desulfovibrionia</taxon>
        <taxon>Desulfovibrionales</taxon>
        <taxon>Desulfovibrionaceae</taxon>
        <taxon>Mailhella</taxon>
    </lineage>
</organism>
<evidence type="ECO:0000256" key="5">
    <source>
        <dbReference type="ARBA" id="ARBA00023163"/>
    </source>
</evidence>
<keyword evidence="3" id="KW-0805">Transcription regulation</keyword>
<dbReference type="Pfam" id="PF02954">
    <property type="entry name" value="HTH_8"/>
    <property type="match status" value="1"/>
</dbReference>
<dbReference type="InterPro" id="IPR027417">
    <property type="entry name" value="P-loop_NTPase"/>
</dbReference>
<dbReference type="SUPFAM" id="SSF52540">
    <property type="entry name" value="P-loop containing nucleoside triphosphate hydrolases"/>
    <property type="match status" value="1"/>
</dbReference>
<dbReference type="GO" id="GO:0006355">
    <property type="term" value="P:regulation of DNA-templated transcription"/>
    <property type="evidence" value="ECO:0007669"/>
    <property type="project" value="InterPro"/>
</dbReference>
<dbReference type="FunFam" id="3.40.50.300:FF:000006">
    <property type="entry name" value="DNA-binding transcriptional regulator NtrC"/>
    <property type="match status" value="1"/>
</dbReference>
<dbReference type="PRINTS" id="PR01590">
    <property type="entry name" value="HTHFIS"/>
</dbReference>
<reference evidence="8" key="2">
    <citation type="submission" date="2021-09" db="EMBL/GenBank/DDBJ databases">
        <authorList>
            <person name="Gilroy R."/>
        </authorList>
    </citation>
    <scope>NUCLEOTIDE SEQUENCE</scope>
    <source>
        <strain evidence="8">ChiGjej2B2-19336</strain>
    </source>
</reference>
<accession>A0A921AVN2</accession>
<dbReference type="PROSITE" id="PS00676">
    <property type="entry name" value="SIGMA54_INTERACT_2"/>
    <property type="match status" value="1"/>
</dbReference>
<keyword evidence="2" id="KW-0067">ATP-binding</keyword>
<comment type="caution">
    <text evidence="8">The sequence shown here is derived from an EMBL/GenBank/DDBJ whole genome shotgun (WGS) entry which is preliminary data.</text>
</comment>
<dbReference type="Gene3D" id="3.40.50.300">
    <property type="entry name" value="P-loop containing nucleotide triphosphate hydrolases"/>
    <property type="match status" value="1"/>
</dbReference>
<dbReference type="SMART" id="SM00382">
    <property type="entry name" value="AAA"/>
    <property type="match status" value="1"/>
</dbReference>
<dbReference type="RefSeq" id="WP_304121187.1">
    <property type="nucleotide sequence ID" value="NZ_DYZA01000065.1"/>
</dbReference>
<dbReference type="AlphaFoldDB" id="A0A921AVN2"/>
<dbReference type="Proteomes" id="UP000698963">
    <property type="component" value="Unassembled WGS sequence"/>
</dbReference>
<dbReference type="EMBL" id="DYZA01000065">
    <property type="protein sequence ID" value="HJD96689.1"/>
    <property type="molecule type" value="Genomic_DNA"/>
</dbReference>
<dbReference type="GO" id="GO:0043565">
    <property type="term" value="F:sequence-specific DNA binding"/>
    <property type="evidence" value="ECO:0007669"/>
    <property type="project" value="InterPro"/>
</dbReference>
<dbReference type="InterPro" id="IPR058031">
    <property type="entry name" value="AAA_lid_NorR"/>
</dbReference>
<dbReference type="PANTHER" id="PTHR32071:SF81">
    <property type="entry name" value="PROPIONATE CATABOLISM OPERON REGULATORY PROTEIN"/>
    <property type="match status" value="1"/>
</dbReference>
<evidence type="ECO:0000313" key="9">
    <source>
        <dbReference type="Proteomes" id="UP000698963"/>
    </source>
</evidence>
<dbReference type="Gene3D" id="1.10.10.60">
    <property type="entry name" value="Homeodomain-like"/>
    <property type="match status" value="1"/>
</dbReference>
<keyword evidence="4" id="KW-0238">DNA-binding</keyword>
<evidence type="ECO:0000259" key="7">
    <source>
        <dbReference type="PROSITE" id="PS50045"/>
    </source>
</evidence>
<keyword evidence="6" id="KW-0175">Coiled coil</keyword>
<evidence type="ECO:0000313" key="8">
    <source>
        <dbReference type="EMBL" id="HJD96689.1"/>
    </source>
</evidence>
<dbReference type="PROSITE" id="PS50045">
    <property type="entry name" value="SIGMA54_INTERACT_4"/>
    <property type="match status" value="1"/>
</dbReference>
<dbReference type="InterPro" id="IPR002078">
    <property type="entry name" value="Sigma_54_int"/>
</dbReference>
<keyword evidence="1" id="KW-0547">Nucleotide-binding</keyword>
<reference evidence="8" key="1">
    <citation type="journal article" date="2021" name="PeerJ">
        <title>Extensive microbial diversity within the chicken gut microbiome revealed by metagenomics and culture.</title>
        <authorList>
            <person name="Gilroy R."/>
            <person name="Ravi A."/>
            <person name="Getino M."/>
            <person name="Pursley I."/>
            <person name="Horton D.L."/>
            <person name="Alikhan N.F."/>
            <person name="Baker D."/>
            <person name="Gharbi K."/>
            <person name="Hall N."/>
            <person name="Watson M."/>
            <person name="Adriaenssens E.M."/>
            <person name="Foster-Nyarko E."/>
            <person name="Jarju S."/>
            <person name="Secka A."/>
            <person name="Antonio M."/>
            <person name="Oren A."/>
            <person name="Chaudhuri R.R."/>
            <person name="La Ragione R."/>
            <person name="Hildebrand F."/>
            <person name="Pallen M.J."/>
        </authorList>
    </citation>
    <scope>NUCLEOTIDE SEQUENCE</scope>
    <source>
        <strain evidence="8">ChiGjej2B2-19336</strain>
    </source>
</reference>
<dbReference type="PROSITE" id="PS00688">
    <property type="entry name" value="SIGMA54_INTERACT_3"/>
    <property type="match status" value="1"/>
</dbReference>
<evidence type="ECO:0000256" key="4">
    <source>
        <dbReference type="ARBA" id="ARBA00023125"/>
    </source>
</evidence>
<dbReference type="Gene3D" id="1.10.8.60">
    <property type="match status" value="1"/>
</dbReference>
<dbReference type="InterPro" id="IPR009057">
    <property type="entry name" value="Homeodomain-like_sf"/>
</dbReference>
<evidence type="ECO:0000256" key="2">
    <source>
        <dbReference type="ARBA" id="ARBA00022840"/>
    </source>
</evidence>
<dbReference type="InterPro" id="IPR002197">
    <property type="entry name" value="HTH_Fis"/>
</dbReference>
<dbReference type="InterPro" id="IPR025943">
    <property type="entry name" value="Sigma_54_int_dom_ATP-bd_2"/>
</dbReference>
<dbReference type="PANTHER" id="PTHR32071">
    <property type="entry name" value="TRANSCRIPTIONAL REGULATORY PROTEIN"/>
    <property type="match status" value="1"/>
</dbReference>
<dbReference type="Pfam" id="PF00158">
    <property type="entry name" value="Sigma54_activat"/>
    <property type="match status" value="1"/>
</dbReference>
<dbReference type="InterPro" id="IPR003593">
    <property type="entry name" value="AAA+_ATPase"/>
</dbReference>
<dbReference type="InterPro" id="IPR025944">
    <property type="entry name" value="Sigma_54_int_dom_CS"/>
</dbReference>